<reference evidence="2" key="1">
    <citation type="journal article" date="2019" name="Plant Biotechnol. J.">
        <title>Genome sequencing of the Australian wild diploid species Gossypium australe highlights disease resistance and delayed gland morphogenesis.</title>
        <authorList>
            <person name="Cai Y."/>
            <person name="Cai X."/>
            <person name="Wang Q."/>
            <person name="Wang P."/>
            <person name="Zhang Y."/>
            <person name="Cai C."/>
            <person name="Xu Y."/>
            <person name="Wang K."/>
            <person name="Zhou Z."/>
            <person name="Wang C."/>
            <person name="Geng S."/>
            <person name="Li B."/>
            <person name="Dong Q."/>
            <person name="Hou Y."/>
            <person name="Wang H."/>
            <person name="Ai P."/>
            <person name="Liu Z."/>
            <person name="Yi F."/>
            <person name="Sun M."/>
            <person name="An G."/>
            <person name="Cheng J."/>
            <person name="Zhang Y."/>
            <person name="Shi Q."/>
            <person name="Xie Y."/>
            <person name="Shi X."/>
            <person name="Chang Y."/>
            <person name="Huang F."/>
            <person name="Chen Y."/>
            <person name="Hong S."/>
            <person name="Mi L."/>
            <person name="Sun Q."/>
            <person name="Zhang L."/>
            <person name="Zhou B."/>
            <person name="Peng R."/>
            <person name="Zhang X."/>
            <person name="Liu F."/>
        </authorList>
    </citation>
    <scope>NUCLEOTIDE SEQUENCE [LARGE SCALE GENOMIC DNA]</scope>
    <source>
        <strain evidence="2">cv. PA1801</strain>
    </source>
</reference>
<name>A0A5B6WIY7_9ROSI</name>
<gene>
    <name evidence="1" type="ORF">EPI10_021658</name>
</gene>
<dbReference type="Proteomes" id="UP000325315">
    <property type="component" value="Unassembled WGS sequence"/>
</dbReference>
<dbReference type="OrthoDB" id="981249at2759"/>
<keyword evidence="2" id="KW-1185">Reference proteome</keyword>
<dbReference type="AlphaFoldDB" id="A0A5B6WIY7"/>
<evidence type="ECO:0000313" key="2">
    <source>
        <dbReference type="Proteomes" id="UP000325315"/>
    </source>
</evidence>
<accession>A0A5B6WIY7</accession>
<organism evidence="1 2">
    <name type="scientific">Gossypium australe</name>
    <dbReference type="NCBI Taxonomy" id="47621"/>
    <lineage>
        <taxon>Eukaryota</taxon>
        <taxon>Viridiplantae</taxon>
        <taxon>Streptophyta</taxon>
        <taxon>Embryophyta</taxon>
        <taxon>Tracheophyta</taxon>
        <taxon>Spermatophyta</taxon>
        <taxon>Magnoliopsida</taxon>
        <taxon>eudicotyledons</taxon>
        <taxon>Gunneridae</taxon>
        <taxon>Pentapetalae</taxon>
        <taxon>rosids</taxon>
        <taxon>malvids</taxon>
        <taxon>Malvales</taxon>
        <taxon>Malvaceae</taxon>
        <taxon>Malvoideae</taxon>
        <taxon>Gossypium</taxon>
    </lineage>
</organism>
<protein>
    <submittedName>
        <fullName evidence="1">Integrase, catalytic core</fullName>
    </submittedName>
</protein>
<evidence type="ECO:0000313" key="1">
    <source>
        <dbReference type="EMBL" id="KAA3481284.1"/>
    </source>
</evidence>
<comment type="caution">
    <text evidence="1">The sequence shown here is derived from an EMBL/GenBank/DDBJ whole genome shotgun (WGS) entry which is preliminary data.</text>
</comment>
<dbReference type="EMBL" id="SMMG02000003">
    <property type="protein sequence ID" value="KAA3481284.1"/>
    <property type="molecule type" value="Genomic_DNA"/>
</dbReference>
<proteinExistence type="predicted"/>
<sequence>MKTYLQAFDLWEIVNVGIEPPMLRPNPTLAQMRQHNEECAKKTQGDVLPTKQCFRHDLYKNHGL</sequence>